<dbReference type="AlphaFoldDB" id="A0AAE1UJT7"/>
<dbReference type="Pfam" id="PF20700">
    <property type="entry name" value="Mutator"/>
    <property type="match status" value="1"/>
</dbReference>
<accession>A0AAE1UJT7</accession>
<feature type="domain" description="Mutator-like transposase" evidence="2">
    <location>
        <begin position="1"/>
        <end position="99"/>
    </location>
</feature>
<evidence type="ECO:0000313" key="4">
    <source>
        <dbReference type="Proteomes" id="UP001292094"/>
    </source>
</evidence>
<name>A0AAE1UJT7_9EUCA</name>
<protein>
    <recommendedName>
        <fullName evidence="2">Mutator-like transposase domain-containing protein</fullName>
    </recommendedName>
</protein>
<evidence type="ECO:0000256" key="1">
    <source>
        <dbReference type="SAM" id="MobiDB-lite"/>
    </source>
</evidence>
<organism evidence="3 4">
    <name type="scientific">Petrolisthes manimaculis</name>
    <dbReference type="NCBI Taxonomy" id="1843537"/>
    <lineage>
        <taxon>Eukaryota</taxon>
        <taxon>Metazoa</taxon>
        <taxon>Ecdysozoa</taxon>
        <taxon>Arthropoda</taxon>
        <taxon>Crustacea</taxon>
        <taxon>Multicrustacea</taxon>
        <taxon>Malacostraca</taxon>
        <taxon>Eumalacostraca</taxon>
        <taxon>Eucarida</taxon>
        <taxon>Decapoda</taxon>
        <taxon>Pleocyemata</taxon>
        <taxon>Anomura</taxon>
        <taxon>Galatheoidea</taxon>
        <taxon>Porcellanidae</taxon>
        <taxon>Petrolisthes</taxon>
    </lineage>
</organism>
<sequence>METEEWMKLWKRSVEKGHFRYTTVISDGDSKAYSSIVKEKVYGDVEIRKDECINHVAKRVVKALRDYVQEKSRKGEGVGGRRGSLTQERVHYQIAKAITEFNFGFARSGGLVASGKLGKKFRTGQDVKIHKSFDSCQEKKEERRSKKRKAMEEAKKVTKEGTTYEAEAF</sequence>
<keyword evidence="4" id="KW-1185">Reference proteome</keyword>
<gene>
    <name evidence="3" type="ORF">Pmani_003079</name>
</gene>
<dbReference type="InterPro" id="IPR049012">
    <property type="entry name" value="Mutator_transp_dom"/>
</dbReference>
<evidence type="ECO:0000313" key="3">
    <source>
        <dbReference type="EMBL" id="KAK4326402.1"/>
    </source>
</evidence>
<proteinExistence type="predicted"/>
<evidence type="ECO:0000259" key="2">
    <source>
        <dbReference type="Pfam" id="PF20700"/>
    </source>
</evidence>
<feature type="region of interest" description="Disordered" evidence="1">
    <location>
        <begin position="134"/>
        <end position="169"/>
    </location>
</feature>
<dbReference type="EMBL" id="JAWZYT010000220">
    <property type="protein sequence ID" value="KAK4326402.1"/>
    <property type="molecule type" value="Genomic_DNA"/>
</dbReference>
<comment type="caution">
    <text evidence="3">The sequence shown here is derived from an EMBL/GenBank/DDBJ whole genome shotgun (WGS) entry which is preliminary data.</text>
</comment>
<reference evidence="3" key="1">
    <citation type="submission" date="2023-11" db="EMBL/GenBank/DDBJ databases">
        <title>Genome assemblies of two species of porcelain crab, Petrolisthes cinctipes and Petrolisthes manimaculis (Anomura: Porcellanidae).</title>
        <authorList>
            <person name="Angst P."/>
        </authorList>
    </citation>
    <scope>NUCLEOTIDE SEQUENCE</scope>
    <source>
        <strain evidence="3">PB745_02</strain>
        <tissue evidence="3">Gill</tissue>
    </source>
</reference>
<feature type="compositionally biased region" description="Basic and acidic residues" evidence="1">
    <location>
        <begin position="134"/>
        <end position="159"/>
    </location>
</feature>
<dbReference type="Proteomes" id="UP001292094">
    <property type="component" value="Unassembled WGS sequence"/>
</dbReference>